<reference evidence="1" key="1">
    <citation type="submission" date="2018-05" db="EMBL/GenBank/DDBJ databases">
        <authorList>
            <person name="Lanie J.A."/>
            <person name="Ng W.-L."/>
            <person name="Kazmierczak K.M."/>
            <person name="Andrzejewski T.M."/>
            <person name="Davidsen T.M."/>
            <person name="Wayne K.J."/>
            <person name="Tettelin H."/>
            <person name="Glass J.I."/>
            <person name="Rusch D."/>
            <person name="Podicherti R."/>
            <person name="Tsui H.-C.T."/>
            <person name="Winkler M.E."/>
        </authorList>
    </citation>
    <scope>NUCLEOTIDE SEQUENCE</scope>
</reference>
<evidence type="ECO:0000313" key="1">
    <source>
        <dbReference type="EMBL" id="SVC02621.1"/>
    </source>
</evidence>
<organism evidence="1">
    <name type="scientific">marine metagenome</name>
    <dbReference type="NCBI Taxonomy" id="408172"/>
    <lineage>
        <taxon>unclassified sequences</taxon>
        <taxon>metagenomes</taxon>
        <taxon>ecological metagenomes</taxon>
    </lineage>
</organism>
<feature type="non-terminal residue" evidence="1">
    <location>
        <position position="36"/>
    </location>
</feature>
<accession>A0A382IVJ5</accession>
<gene>
    <name evidence="1" type="ORF">METZ01_LOCUS255475</name>
</gene>
<sequence length="36" mass="4079">MSASLDYFNKTTELINNLRDNEMNNILKASDLCAKS</sequence>
<dbReference type="EMBL" id="UINC01069330">
    <property type="protein sequence ID" value="SVC02621.1"/>
    <property type="molecule type" value="Genomic_DNA"/>
</dbReference>
<proteinExistence type="predicted"/>
<protein>
    <submittedName>
        <fullName evidence="1">Uncharacterized protein</fullName>
    </submittedName>
</protein>
<name>A0A382IVJ5_9ZZZZ</name>
<dbReference type="AlphaFoldDB" id="A0A382IVJ5"/>